<feature type="region of interest" description="Disordered" evidence="1">
    <location>
        <begin position="78"/>
        <end position="115"/>
    </location>
</feature>
<evidence type="ECO:0000256" key="1">
    <source>
        <dbReference type="SAM" id="MobiDB-lite"/>
    </source>
</evidence>
<dbReference type="Proteomes" id="UP000017908">
    <property type="component" value="Unassembled WGS sequence"/>
</dbReference>
<comment type="caution">
    <text evidence="2">The sequence shown here is derived from an EMBL/GenBank/DDBJ whole genome shotgun (WGS) entry which is preliminary data.</text>
</comment>
<proteinExistence type="predicted"/>
<name>R7MVW7_MEGEL</name>
<feature type="compositionally biased region" description="Polar residues" evidence="1">
    <location>
        <begin position="78"/>
        <end position="93"/>
    </location>
</feature>
<reference evidence="2" key="1">
    <citation type="submission" date="2012-11" db="EMBL/GenBank/DDBJ databases">
        <title>Dependencies among metagenomic species, viruses, plasmids and units of genetic variation.</title>
        <authorList>
            <person name="Nielsen H.B."/>
            <person name="Almeida M."/>
            <person name="Juncker A.S."/>
            <person name="Rasmussen S."/>
            <person name="Li J."/>
            <person name="Sunagawa S."/>
            <person name="Plichta D."/>
            <person name="Gautier L."/>
            <person name="Le Chatelier E."/>
            <person name="Peletier E."/>
            <person name="Bonde I."/>
            <person name="Nielsen T."/>
            <person name="Manichanh C."/>
            <person name="Arumugam M."/>
            <person name="Batto J."/>
            <person name="Santos M.B.Q.D."/>
            <person name="Blom N."/>
            <person name="Borruel N."/>
            <person name="Burgdorf K.S."/>
            <person name="Boumezbeur F."/>
            <person name="Casellas F."/>
            <person name="Dore J."/>
            <person name="Guarner F."/>
            <person name="Hansen T."/>
            <person name="Hildebrand F."/>
            <person name="Kaas R.S."/>
            <person name="Kennedy S."/>
            <person name="Kristiansen K."/>
            <person name="Kultima J.R."/>
            <person name="Leonard P."/>
            <person name="Levenez F."/>
            <person name="Lund O."/>
            <person name="Moumen B."/>
            <person name="Le Paslier D."/>
            <person name="Pons N."/>
            <person name="Pedersen O."/>
            <person name="Prifti E."/>
            <person name="Qin J."/>
            <person name="Raes J."/>
            <person name="Tap J."/>
            <person name="Tims S."/>
            <person name="Ussery D.W."/>
            <person name="Yamada T."/>
            <person name="MetaHit consortium"/>
            <person name="Renault P."/>
            <person name="Sicheritz-Ponten T."/>
            <person name="Bork P."/>
            <person name="Wang J."/>
            <person name="Brunak S."/>
            <person name="Ehrlich S.D."/>
        </authorList>
    </citation>
    <scope>NUCLEOTIDE SEQUENCE [LARGE SCALE GENOMIC DNA]</scope>
</reference>
<dbReference type="EMBL" id="CBKE010000253">
    <property type="protein sequence ID" value="CDF05299.1"/>
    <property type="molecule type" value="Genomic_DNA"/>
</dbReference>
<accession>R7MVW7</accession>
<dbReference type="AlphaFoldDB" id="R7MVW7"/>
<sequence>MVMGGGNNVESAYMSQVVGVGNTVKGNQAKNDKNEWVTDTSKTDIKDYDSEKSSQYNYVDGFQNELTNGKHDYIIGSNNKVSGDSTDKNQSNIVFGDNHELTDQKNNVMSAPRAA</sequence>
<evidence type="ECO:0000313" key="3">
    <source>
        <dbReference type="Proteomes" id="UP000017908"/>
    </source>
</evidence>
<evidence type="ECO:0000313" key="2">
    <source>
        <dbReference type="EMBL" id="CDF05299.1"/>
    </source>
</evidence>
<gene>
    <name evidence="2" type="ORF">BN715_01564</name>
</gene>
<protein>
    <submittedName>
        <fullName evidence="2">Uncharacterized protein</fullName>
    </submittedName>
</protein>
<organism evidence="2 3">
    <name type="scientific">Megasphaera elsdenii CAG:570</name>
    <dbReference type="NCBI Taxonomy" id="1263087"/>
    <lineage>
        <taxon>Bacteria</taxon>
        <taxon>Bacillati</taxon>
        <taxon>Bacillota</taxon>
        <taxon>Negativicutes</taxon>
        <taxon>Veillonellales</taxon>
        <taxon>Veillonellaceae</taxon>
        <taxon>Megasphaera</taxon>
    </lineage>
</organism>